<dbReference type="SUPFAM" id="SSF50037">
    <property type="entry name" value="C-terminal domain of transcriptional repressors"/>
    <property type="match status" value="1"/>
</dbReference>
<dbReference type="Gene3D" id="2.30.30.90">
    <property type="match status" value="1"/>
</dbReference>
<dbReference type="InterPro" id="IPR038157">
    <property type="entry name" value="FeoA_core_dom"/>
</dbReference>
<evidence type="ECO:0000313" key="3">
    <source>
        <dbReference type="EMBL" id="KYH30866.1"/>
    </source>
</evidence>
<evidence type="ECO:0000256" key="1">
    <source>
        <dbReference type="ARBA" id="ARBA00023004"/>
    </source>
</evidence>
<reference evidence="3 4" key="1">
    <citation type="submission" date="2016-02" db="EMBL/GenBank/DDBJ databases">
        <title>Genome sequence of Moorella mulderi DSM 14980.</title>
        <authorList>
            <person name="Poehlein A."/>
            <person name="Daniel R."/>
        </authorList>
    </citation>
    <scope>NUCLEOTIDE SEQUENCE [LARGE SCALE GENOMIC DNA]</scope>
    <source>
        <strain evidence="3 4">DSM 14980</strain>
    </source>
</reference>
<dbReference type="PANTHER" id="PTHR42954:SF2">
    <property type="entry name" value="FE(2+) TRANSPORT PROTEIN A"/>
    <property type="match status" value="1"/>
</dbReference>
<sequence>MEALETISTRALSELEKGARGKVIKITATGELRRRLLDMGVVPGTEVAVAGAAPLGDPIEVKVKGYHLSLRKKEAAAILVEHLK</sequence>
<evidence type="ECO:0000259" key="2">
    <source>
        <dbReference type="SMART" id="SM00899"/>
    </source>
</evidence>
<dbReference type="InterPro" id="IPR008988">
    <property type="entry name" value="Transcriptional_repressor_C"/>
</dbReference>
<dbReference type="EMBL" id="LTBC01000019">
    <property type="protein sequence ID" value="KYH30866.1"/>
    <property type="molecule type" value="Genomic_DNA"/>
</dbReference>
<dbReference type="RefSeq" id="WP_062285804.1">
    <property type="nucleotide sequence ID" value="NZ_LTBC01000019.1"/>
</dbReference>
<organism evidence="3 4">
    <name type="scientific">Moorella mulderi DSM 14980</name>
    <dbReference type="NCBI Taxonomy" id="1122241"/>
    <lineage>
        <taxon>Bacteria</taxon>
        <taxon>Bacillati</taxon>
        <taxon>Bacillota</taxon>
        <taxon>Clostridia</taxon>
        <taxon>Neomoorellales</taxon>
        <taxon>Neomoorellaceae</taxon>
        <taxon>Neomoorella</taxon>
    </lineage>
</organism>
<dbReference type="AlphaFoldDB" id="A0A151ATB1"/>
<proteinExistence type="predicted"/>
<evidence type="ECO:0000313" key="4">
    <source>
        <dbReference type="Proteomes" id="UP000075670"/>
    </source>
</evidence>
<gene>
    <name evidence="3" type="primary">feoA</name>
    <name evidence="3" type="ORF">MOMUL_28370</name>
</gene>
<keyword evidence="1" id="KW-0408">Iron</keyword>
<protein>
    <submittedName>
        <fullName evidence="3">Ferrous iron transport protein A</fullName>
    </submittedName>
</protein>
<dbReference type="Pfam" id="PF04023">
    <property type="entry name" value="FeoA"/>
    <property type="match status" value="1"/>
</dbReference>
<dbReference type="PATRIC" id="fig|1122241.3.peg.3020"/>
<dbReference type="PANTHER" id="PTHR42954">
    <property type="entry name" value="FE(2+) TRANSPORT PROTEIN A"/>
    <property type="match status" value="1"/>
</dbReference>
<dbReference type="SMART" id="SM00899">
    <property type="entry name" value="FeoA"/>
    <property type="match status" value="1"/>
</dbReference>
<keyword evidence="4" id="KW-1185">Reference proteome</keyword>
<dbReference type="OrthoDB" id="9791355at2"/>
<comment type="caution">
    <text evidence="3">The sequence shown here is derived from an EMBL/GenBank/DDBJ whole genome shotgun (WGS) entry which is preliminary data.</text>
</comment>
<dbReference type="InterPro" id="IPR007167">
    <property type="entry name" value="Fe-transptr_FeoA-like"/>
</dbReference>
<dbReference type="InterPro" id="IPR052713">
    <property type="entry name" value="FeoA"/>
</dbReference>
<dbReference type="Proteomes" id="UP000075670">
    <property type="component" value="Unassembled WGS sequence"/>
</dbReference>
<feature type="domain" description="Ferrous iron transporter FeoA-like" evidence="2">
    <location>
        <begin position="10"/>
        <end position="82"/>
    </location>
</feature>
<name>A0A151ATB1_9FIRM</name>
<accession>A0A151ATB1</accession>
<dbReference type="GO" id="GO:0046914">
    <property type="term" value="F:transition metal ion binding"/>
    <property type="evidence" value="ECO:0007669"/>
    <property type="project" value="InterPro"/>
</dbReference>